<evidence type="ECO:0000256" key="1">
    <source>
        <dbReference type="SAM" id="MobiDB-lite"/>
    </source>
</evidence>
<sequence length="222" mass="26143">MDLEKVFINLRNNLYQPLLFFIPKSLVPEEKKDLLKDPSFSKYFNIPAIIKRSGESFELKNSSYQMEFLGKPAILDKNILILTEQKATTHLFQFNVLMEKYRVQLDFYTTITRWMAQHFTEHCGAEDDVNYYFELQDQFFQNHLQEIETKFGKIKIAPLKPADVLEHIENELVPFKKEEPGKSIPDLDSKVSKPKKKKTKRPVITDEEASKYILKTVFNIED</sequence>
<accession>A0ABW5VG03</accession>
<dbReference type="RefSeq" id="WP_251809406.1">
    <property type="nucleotide sequence ID" value="NZ_CP166679.1"/>
</dbReference>
<dbReference type="EMBL" id="JBHUOK010000030">
    <property type="protein sequence ID" value="MFD2789921.1"/>
    <property type="molecule type" value="Genomic_DNA"/>
</dbReference>
<name>A0ABW5VG03_9FLAO</name>
<evidence type="ECO:0000313" key="2">
    <source>
        <dbReference type="EMBL" id="MFD2789921.1"/>
    </source>
</evidence>
<feature type="compositionally biased region" description="Basic residues" evidence="1">
    <location>
        <begin position="192"/>
        <end position="201"/>
    </location>
</feature>
<comment type="caution">
    <text evidence="2">The sequence shown here is derived from an EMBL/GenBank/DDBJ whole genome shotgun (WGS) entry which is preliminary data.</text>
</comment>
<feature type="region of interest" description="Disordered" evidence="1">
    <location>
        <begin position="177"/>
        <end position="203"/>
    </location>
</feature>
<gene>
    <name evidence="2" type="ORF">ACFS1K_09115</name>
</gene>
<protein>
    <submittedName>
        <fullName evidence="2">Uncharacterized protein</fullName>
    </submittedName>
</protein>
<feature type="compositionally biased region" description="Basic and acidic residues" evidence="1">
    <location>
        <begin position="177"/>
        <end position="191"/>
    </location>
</feature>
<keyword evidence="3" id="KW-1185">Reference proteome</keyword>
<reference evidence="3" key="1">
    <citation type="journal article" date="2019" name="Int. J. Syst. Evol. Microbiol.">
        <title>The Global Catalogue of Microorganisms (GCM) 10K type strain sequencing project: providing services to taxonomists for standard genome sequencing and annotation.</title>
        <authorList>
            <consortium name="The Broad Institute Genomics Platform"/>
            <consortium name="The Broad Institute Genome Sequencing Center for Infectious Disease"/>
            <person name="Wu L."/>
            <person name="Ma J."/>
        </authorList>
    </citation>
    <scope>NUCLEOTIDE SEQUENCE [LARGE SCALE GENOMIC DNA]</scope>
    <source>
        <strain evidence="3">KCTC 52924</strain>
    </source>
</reference>
<evidence type="ECO:0000313" key="3">
    <source>
        <dbReference type="Proteomes" id="UP001597532"/>
    </source>
</evidence>
<dbReference type="Proteomes" id="UP001597532">
    <property type="component" value="Unassembled WGS sequence"/>
</dbReference>
<proteinExistence type="predicted"/>
<organism evidence="2 3">
    <name type="scientific">Arenibacter antarcticus</name>
    <dbReference type="NCBI Taxonomy" id="2040469"/>
    <lineage>
        <taxon>Bacteria</taxon>
        <taxon>Pseudomonadati</taxon>
        <taxon>Bacteroidota</taxon>
        <taxon>Flavobacteriia</taxon>
        <taxon>Flavobacteriales</taxon>
        <taxon>Flavobacteriaceae</taxon>
        <taxon>Arenibacter</taxon>
    </lineage>
</organism>